<evidence type="ECO:0000313" key="3">
    <source>
        <dbReference type="Proteomes" id="UP000266841"/>
    </source>
</evidence>
<evidence type="ECO:0000313" key="2">
    <source>
        <dbReference type="EMBL" id="EJK62989.1"/>
    </source>
</evidence>
<feature type="region of interest" description="Disordered" evidence="1">
    <location>
        <begin position="147"/>
        <end position="203"/>
    </location>
</feature>
<organism evidence="2 3">
    <name type="scientific">Thalassiosira oceanica</name>
    <name type="common">Marine diatom</name>
    <dbReference type="NCBI Taxonomy" id="159749"/>
    <lineage>
        <taxon>Eukaryota</taxon>
        <taxon>Sar</taxon>
        <taxon>Stramenopiles</taxon>
        <taxon>Ochrophyta</taxon>
        <taxon>Bacillariophyta</taxon>
        <taxon>Coscinodiscophyceae</taxon>
        <taxon>Thalassiosirophycidae</taxon>
        <taxon>Thalassiosirales</taxon>
        <taxon>Thalassiosiraceae</taxon>
        <taxon>Thalassiosira</taxon>
    </lineage>
</organism>
<evidence type="ECO:0000256" key="1">
    <source>
        <dbReference type="SAM" id="MobiDB-lite"/>
    </source>
</evidence>
<gene>
    <name evidence="2" type="ORF">THAOC_16376</name>
</gene>
<dbReference type="Proteomes" id="UP000266841">
    <property type="component" value="Unassembled WGS sequence"/>
</dbReference>
<comment type="caution">
    <text evidence="2">The sequence shown here is derived from an EMBL/GenBank/DDBJ whole genome shotgun (WGS) entry which is preliminary data.</text>
</comment>
<dbReference type="EMBL" id="AGNL01018497">
    <property type="protein sequence ID" value="EJK62989.1"/>
    <property type="molecule type" value="Genomic_DNA"/>
</dbReference>
<dbReference type="AlphaFoldDB" id="K0SDF6"/>
<feature type="compositionally biased region" description="Basic and acidic residues" evidence="1">
    <location>
        <begin position="194"/>
        <end position="203"/>
    </location>
</feature>
<sequence>MLSSTPVRLIVALVRDFLSPLPTAHPLKPQTLSPARVAAPLDENAKRRREYNHVLIRPSASVRADAPSSGAMCSKNPRARSGSGFPGRGHPDKARELQYPTNPAARAIRARGSSSKLPSSLGSRDDVGGCSDGVLLVFAVSLAPPRRTRPPRAVAFQQRGRDTRRGDGAEGSRHSPPAPGDGVSLGLHPGEALEGGKDGSDLR</sequence>
<keyword evidence="3" id="KW-1185">Reference proteome</keyword>
<feature type="region of interest" description="Disordered" evidence="1">
    <location>
        <begin position="65"/>
        <end position="97"/>
    </location>
</feature>
<proteinExistence type="predicted"/>
<accession>K0SDF6</accession>
<reference evidence="2 3" key="1">
    <citation type="journal article" date="2012" name="Genome Biol.">
        <title>Genome and low-iron response of an oceanic diatom adapted to chronic iron limitation.</title>
        <authorList>
            <person name="Lommer M."/>
            <person name="Specht M."/>
            <person name="Roy A.S."/>
            <person name="Kraemer L."/>
            <person name="Andreson R."/>
            <person name="Gutowska M.A."/>
            <person name="Wolf J."/>
            <person name="Bergner S.V."/>
            <person name="Schilhabel M.B."/>
            <person name="Klostermeier U.C."/>
            <person name="Beiko R.G."/>
            <person name="Rosenstiel P."/>
            <person name="Hippler M."/>
            <person name="Laroche J."/>
        </authorList>
    </citation>
    <scope>NUCLEOTIDE SEQUENCE [LARGE SCALE GENOMIC DNA]</scope>
    <source>
        <strain evidence="2 3">CCMP1005</strain>
    </source>
</reference>
<name>K0SDF6_THAOC</name>
<protein>
    <submittedName>
        <fullName evidence="2">Uncharacterized protein</fullName>
    </submittedName>
</protein>
<feature type="compositionally biased region" description="Basic and acidic residues" evidence="1">
    <location>
        <begin position="159"/>
        <end position="173"/>
    </location>
</feature>
<feature type="non-terminal residue" evidence="2">
    <location>
        <position position="203"/>
    </location>
</feature>